<keyword evidence="1" id="KW-0472">Membrane</keyword>
<keyword evidence="1" id="KW-0812">Transmembrane</keyword>
<keyword evidence="3" id="KW-1185">Reference proteome</keyword>
<evidence type="ECO:0000313" key="3">
    <source>
        <dbReference type="Proteomes" id="UP000562395"/>
    </source>
</evidence>
<proteinExistence type="predicted"/>
<feature type="transmembrane region" description="Helical" evidence="1">
    <location>
        <begin position="40"/>
        <end position="62"/>
    </location>
</feature>
<keyword evidence="1" id="KW-1133">Transmembrane helix</keyword>
<evidence type="ECO:0000256" key="1">
    <source>
        <dbReference type="SAM" id="Phobius"/>
    </source>
</evidence>
<evidence type="ECO:0000313" key="2">
    <source>
        <dbReference type="EMBL" id="MBB3862320.1"/>
    </source>
</evidence>
<organism evidence="2 3">
    <name type="scientific">Novosphingobium hassiacum</name>
    <dbReference type="NCBI Taxonomy" id="173676"/>
    <lineage>
        <taxon>Bacteria</taxon>
        <taxon>Pseudomonadati</taxon>
        <taxon>Pseudomonadota</taxon>
        <taxon>Alphaproteobacteria</taxon>
        <taxon>Sphingomonadales</taxon>
        <taxon>Sphingomonadaceae</taxon>
        <taxon>Novosphingobium</taxon>
    </lineage>
</organism>
<comment type="caution">
    <text evidence="2">The sequence shown here is derived from an EMBL/GenBank/DDBJ whole genome shotgun (WGS) entry which is preliminary data.</text>
</comment>
<gene>
    <name evidence="2" type="ORF">GGQ88_003620</name>
</gene>
<protein>
    <submittedName>
        <fullName evidence="2">Uncharacterized protein</fullName>
    </submittedName>
</protein>
<reference evidence="2 3" key="1">
    <citation type="submission" date="2020-08" db="EMBL/GenBank/DDBJ databases">
        <title>Genomic Encyclopedia of Type Strains, Phase IV (KMG-IV): sequencing the most valuable type-strain genomes for metagenomic binning, comparative biology and taxonomic classification.</title>
        <authorList>
            <person name="Goeker M."/>
        </authorList>
    </citation>
    <scope>NUCLEOTIDE SEQUENCE [LARGE SCALE GENOMIC DNA]</scope>
    <source>
        <strain evidence="2 3">DSM 14552</strain>
    </source>
</reference>
<dbReference type="Proteomes" id="UP000562395">
    <property type="component" value="Unassembled WGS sequence"/>
</dbReference>
<sequence>MTCSSTSRARSHRLFDGCHAVLVWLVALACITREPLYRDLALAAMAAIALVAALAALFPALVPLPKAEHAAPPPPAPEQTDDVL</sequence>
<dbReference type="AlphaFoldDB" id="A0A7W6A2Y9"/>
<accession>A0A7W6A2Y9</accession>
<name>A0A7W6A2Y9_9SPHN</name>
<dbReference type="EMBL" id="JACICY010000012">
    <property type="protein sequence ID" value="MBB3862320.1"/>
    <property type="molecule type" value="Genomic_DNA"/>
</dbReference>